<feature type="repeat" description="ANK" evidence="5">
    <location>
        <begin position="102"/>
        <end position="134"/>
    </location>
</feature>
<dbReference type="InterPro" id="IPR002110">
    <property type="entry name" value="Ankyrin_rpt"/>
</dbReference>
<dbReference type="EMBL" id="CAJPEV010001093">
    <property type="protein sequence ID" value="CAG0890672.1"/>
    <property type="molecule type" value="Genomic_DNA"/>
</dbReference>
<dbReference type="Gene3D" id="1.10.533.10">
    <property type="entry name" value="Death Domain, Fas"/>
    <property type="match status" value="1"/>
</dbReference>
<dbReference type="EMBL" id="LR900610">
    <property type="protein sequence ID" value="CAD7246299.1"/>
    <property type="molecule type" value="Genomic_DNA"/>
</dbReference>
<evidence type="ECO:0000256" key="3">
    <source>
        <dbReference type="ARBA" id="ARBA00022741"/>
    </source>
</evidence>
<dbReference type="InterPro" id="IPR036770">
    <property type="entry name" value="Ankyrin_rpt-contain_sf"/>
</dbReference>
<dbReference type="Gene3D" id="1.25.40.20">
    <property type="entry name" value="Ankyrin repeat-containing domain"/>
    <property type="match status" value="3"/>
</dbReference>
<proteinExistence type="predicted"/>
<keyword evidence="4 5" id="KW-0040">ANK repeat</keyword>
<evidence type="ECO:0000259" key="6">
    <source>
        <dbReference type="PROSITE" id="PS50017"/>
    </source>
</evidence>
<protein>
    <recommendedName>
        <fullName evidence="10">Non-specific serine/threonine protein kinase</fullName>
    </recommendedName>
</protein>
<dbReference type="InterPro" id="IPR027417">
    <property type="entry name" value="P-loop_NTPase"/>
</dbReference>
<dbReference type="PROSITE" id="PS50017">
    <property type="entry name" value="DEATH_DOMAIN"/>
    <property type="match status" value="1"/>
</dbReference>
<dbReference type="InterPro" id="IPR011029">
    <property type="entry name" value="DEATH-like_dom_sf"/>
</dbReference>
<name>A0A7R8XB50_9CRUS</name>
<evidence type="ECO:0000313" key="8">
    <source>
        <dbReference type="EMBL" id="CAD7246299.1"/>
    </source>
</evidence>
<keyword evidence="3" id="KW-0547">Nucleotide-binding</keyword>
<evidence type="ECO:0000256" key="2">
    <source>
        <dbReference type="ARBA" id="ARBA00022737"/>
    </source>
</evidence>
<feature type="domain" description="Death" evidence="6">
    <location>
        <begin position="975"/>
        <end position="1046"/>
    </location>
</feature>
<dbReference type="InterPro" id="IPR000488">
    <property type="entry name" value="Death_dom"/>
</dbReference>
<reference evidence="8" key="1">
    <citation type="submission" date="2020-11" db="EMBL/GenBank/DDBJ databases">
        <authorList>
            <person name="Tran Van P."/>
        </authorList>
    </citation>
    <scope>NUCLEOTIDE SEQUENCE</scope>
</reference>
<dbReference type="SUPFAM" id="SSF47986">
    <property type="entry name" value="DEATH domain"/>
    <property type="match status" value="1"/>
</dbReference>
<organism evidence="8">
    <name type="scientific">Darwinula stevensoni</name>
    <dbReference type="NCBI Taxonomy" id="69355"/>
    <lineage>
        <taxon>Eukaryota</taxon>
        <taxon>Metazoa</taxon>
        <taxon>Ecdysozoa</taxon>
        <taxon>Arthropoda</taxon>
        <taxon>Crustacea</taxon>
        <taxon>Oligostraca</taxon>
        <taxon>Ostracoda</taxon>
        <taxon>Podocopa</taxon>
        <taxon>Podocopida</taxon>
        <taxon>Darwinulocopina</taxon>
        <taxon>Darwinuloidea</taxon>
        <taxon>Darwinulidae</taxon>
        <taxon>Darwinula</taxon>
    </lineage>
</organism>
<dbReference type="PROSITE" id="PS50297">
    <property type="entry name" value="ANK_REP_REGION"/>
    <property type="match status" value="5"/>
</dbReference>
<evidence type="ECO:0000256" key="5">
    <source>
        <dbReference type="PROSITE-ProRule" id="PRU00023"/>
    </source>
</evidence>
<dbReference type="Proteomes" id="UP000677054">
    <property type="component" value="Unassembled WGS sequence"/>
</dbReference>
<dbReference type="PANTHER" id="PTHR24173:SF74">
    <property type="entry name" value="ANKYRIN REPEAT DOMAIN-CONTAINING PROTEIN 16"/>
    <property type="match status" value="1"/>
</dbReference>
<evidence type="ECO:0008006" key="10">
    <source>
        <dbReference type="Google" id="ProtNLM"/>
    </source>
</evidence>
<dbReference type="Pfam" id="PF00531">
    <property type="entry name" value="Death"/>
    <property type="match status" value="1"/>
</dbReference>
<dbReference type="PROSITE" id="PS51424">
    <property type="entry name" value="ROC"/>
    <property type="match status" value="1"/>
</dbReference>
<sequence length="1053" mass="116432">MFPALRLPSARSDSAERVASRLVLDPDFSEDSSCFQSLWRRSSSGDSVDIIEFVARTRSFDSSARDQMRQQTSLHAASANGNVEAVAILCEEMENLDPEDGKGNTPLIWASRAGHSKVVRLLASRGADVNHQNKVPPAPFTDKMHGASPLHAACRYGLVHVVGCLCDLRADVDVQDEDGDTPLHSAAVRGDMSVVGILVKNKALLDIPDKQGYTPLHLALRRQYSKVALLLLEAGANPEIPDAMGETAMHIASREGLETIAQTLCAFNCPVDQPNKNGNYPLHLAAKFGHIEIIRRLCLHGCDVQQKNRTGITAEVTAYAHGHKKIGELLGRLSNESIRLDYIAQLVSESKSIPRVKLKLFGHSGVGKTTLINTLKTGYFSGFFRRSRSGSGGQSLNFFRPGIGEKEGSMEMHARALKKQESLTFDYYHEAYTRGIDVHQVGLSVLAGRPVSLSGAAGDWSLWEFSGVETYYLVYDHFIGNTCCINAIIFRLTDPLRVQLQQVQFWLRFLKSRLPPAEPLGHCGKSYRPAKIILIGTHVDTAHCQKNQQGEYLDPSVDELMSQVLRGFGRVFDIHPKAILLDANASHAHAIKDLKLYMTGNKAKVLQGLPRSSMFLEACTEALGELRKRSPHFPVLKWREFLDAINEDVNPLAGIEHIMQATQQLQLMGEVVYLVGPTEDLVVLSPRWLGDSIIGRLLSLRFHGKAHVTGSYSLDDFQMTFSHAEAFDMLQLLQAIGLCIQVESGDEDEYEFPCFNLMEAPEDVGKNPTGYKACGFRFLASLDAGPFLVHIFPRLQIGMRRVCQQYATTDESDLAHWCHGSKIYLGDSACALTLVKGENFDCIEVVGRGPSGDAEKNLELLQTVVQMALEVIGDTCPGVSLQWHVLSTADLRDELWIPRAYTSEEIGQGLLNKGPKATYIHPEHKFPEDVADLFFFGDLQMVEKVIWLPDQEASTMHITTKQALCNLLDTPDPQGKDWCLLAVKLGLRESMSKLDCGSDNPAASRSSRILEEWIRLNPNEAKIGALIRHLGDMGREDAVKSLLSTTPPYITSS</sequence>
<dbReference type="SMART" id="SM00248">
    <property type="entry name" value="ANK"/>
    <property type="match status" value="7"/>
</dbReference>
<feature type="domain" description="Roc" evidence="7">
    <location>
        <begin position="349"/>
        <end position="605"/>
    </location>
</feature>
<feature type="repeat" description="ANK" evidence="5">
    <location>
        <begin position="277"/>
        <end position="309"/>
    </location>
</feature>
<evidence type="ECO:0000259" key="7">
    <source>
        <dbReference type="PROSITE" id="PS51424"/>
    </source>
</evidence>
<dbReference type="GO" id="GO:0000166">
    <property type="term" value="F:nucleotide binding"/>
    <property type="evidence" value="ECO:0007669"/>
    <property type="project" value="UniProtKB-KW"/>
</dbReference>
<dbReference type="Pfam" id="PF12796">
    <property type="entry name" value="Ank_2"/>
    <property type="match status" value="3"/>
</dbReference>
<dbReference type="Gene3D" id="3.40.50.300">
    <property type="entry name" value="P-loop containing nucleotide triphosphate hydrolases"/>
    <property type="match status" value="1"/>
</dbReference>
<keyword evidence="2" id="KW-0677">Repeat</keyword>
<keyword evidence="9" id="KW-1185">Reference proteome</keyword>
<dbReference type="PANTHER" id="PTHR24173">
    <property type="entry name" value="ANKYRIN REPEAT CONTAINING"/>
    <property type="match status" value="1"/>
</dbReference>
<dbReference type="SUPFAM" id="SSF52540">
    <property type="entry name" value="P-loop containing nucleoside triphosphate hydrolases"/>
    <property type="match status" value="1"/>
</dbReference>
<evidence type="ECO:0000313" key="9">
    <source>
        <dbReference type="Proteomes" id="UP000677054"/>
    </source>
</evidence>
<dbReference type="PROSITE" id="PS50088">
    <property type="entry name" value="ANK_REPEAT"/>
    <property type="match status" value="5"/>
</dbReference>
<dbReference type="SUPFAM" id="SSF48403">
    <property type="entry name" value="Ankyrin repeat"/>
    <property type="match status" value="1"/>
</dbReference>
<dbReference type="InterPro" id="IPR020859">
    <property type="entry name" value="ROC"/>
</dbReference>
<dbReference type="OrthoDB" id="74764at2759"/>
<dbReference type="GO" id="GO:0007165">
    <property type="term" value="P:signal transduction"/>
    <property type="evidence" value="ECO:0007669"/>
    <property type="project" value="InterPro"/>
</dbReference>
<accession>A0A7R8XB50</accession>
<gene>
    <name evidence="8" type="ORF">DSTB1V02_LOCUS6152</name>
</gene>
<feature type="repeat" description="ANK" evidence="5">
    <location>
        <begin position="211"/>
        <end position="243"/>
    </location>
</feature>
<dbReference type="SMART" id="SM00005">
    <property type="entry name" value="DEATH"/>
    <property type="match status" value="1"/>
</dbReference>
<comment type="cofactor">
    <cofactor evidence="1">
        <name>Mg(2+)</name>
        <dbReference type="ChEBI" id="CHEBI:18420"/>
    </cofactor>
</comment>
<dbReference type="AlphaFoldDB" id="A0A7R8XB50"/>
<feature type="repeat" description="ANK" evidence="5">
    <location>
        <begin position="145"/>
        <end position="177"/>
    </location>
</feature>
<feature type="repeat" description="ANK" evidence="5">
    <location>
        <begin position="178"/>
        <end position="210"/>
    </location>
</feature>
<evidence type="ECO:0000256" key="4">
    <source>
        <dbReference type="ARBA" id="ARBA00023043"/>
    </source>
</evidence>
<evidence type="ECO:0000256" key="1">
    <source>
        <dbReference type="ARBA" id="ARBA00001946"/>
    </source>
</evidence>